<organism evidence="1 2">
    <name type="scientific">Mesorhizobium muleiense</name>
    <dbReference type="NCBI Taxonomy" id="1004279"/>
    <lineage>
        <taxon>Bacteria</taxon>
        <taxon>Pseudomonadati</taxon>
        <taxon>Pseudomonadota</taxon>
        <taxon>Alphaproteobacteria</taxon>
        <taxon>Hyphomicrobiales</taxon>
        <taxon>Phyllobacteriaceae</taxon>
        <taxon>Mesorhizobium</taxon>
    </lineage>
</organism>
<dbReference type="InterPro" id="IPR006311">
    <property type="entry name" value="TAT_signal"/>
</dbReference>
<keyword evidence="2" id="KW-1185">Reference proteome</keyword>
<sequence>MPNTTVRAAAEGMPAINRRRLLNLTGAGLALAATAATVLKAPAAPIAATPAEHPDAELFRLDQEMEEAYSQMNRAAKLCKRLDRKCEKLYPPDPPKWEEPPMPEDVRVAFHAMTVKDMGTNRPAIYAAWSNEVKEQRAANNGLQQAYQAKWQEINRESGLDAAEDAFGVRVSEVDEFAKRICSIPAHTFEGMAVKLRAHVRCGGEIEKEEMYTDDYAFASIAADIRRLAGA</sequence>
<name>A0A1G8J210_9HYPH</name>
<gene>
    <name evidence="1" type="ORF">SAMN05428953_101555</name>
</gene>
<dbReference type="AlphaFoldDB" id="A0A1G8J210"/>
<dbReference type="EMBL" id="FNEE01000001">
    <property type="protein sequence ID" value="SDI24997.1"/>
    <property type="molecule type" value="Genomic_DNA"/>
</dbReference>
<evidence type="ECO:0000313" key="2">
    <source>
        <dbReference type="Proteomes" id="UP000198894"/>
    </source>
</evidence>
<protein>
    <submittedName>
        <fullName evidence="1">Uncharacterized protein</fullName>
    </submittedName>
</protein>
<reference evidence="2" key="1">
    <citation type="submission" date="2016-10" db="EMBL/GenBank/DDBJ databases">
        <authorList>
            <person name="Varghese N."/>
            <person name="Submissions S."/>
        </authorList>
    </citation>
    <scope>NUCLEOTIDE SEQUENCE [LARGE SCALE GENOMIC DNA]</scope>
    <source>
        <strain evidence="2">CGMCC 1.11022</strain>
    </source>
</reference>
<dbReference type="Proteomes" id="UP000198894">
    <property type="component" value="Unassembled WGS sequence"/>
</dbReference>
<proteinExistence type="predicted"/>
<accession>A0A1G8J210</accession>
<dbReference type="PROSITE" id="PS51318">
    <property type="entry name" value="TAT"/>
    <property type="match status" value="1"/>
</dbReference>
<evidence type="ECO:0000313" key="1">
    <source>
        <dbReference type="EMBL" id="SDI24997.1"/>
    </source>
</evidence>